<dbReference type="GO" id="GO:0016757">
    <property type="term" value="F:glycosyltransferase activity"/>
    <property type="evidence" value="ECO:0007669"/>
    <property type="project" value="UniProtKB-KW"/>
</dbReference>
<feature type="transmembrane region" description="Helical" evidence="7">
    <location>
        <begin position="266"/>
        <end position="289"/>
    </location>
</feature>
<dbReference type="InterPro" id="IPR029044">
    <property type="entry name" value="Nucleotide-diphossugar_trans"/>
</dbReference>
<sequence length="353" mass="40323">MENCHNLFRIAISEASTLRSMMRENIRKTYQANGTLIILIPVFNDWKSLEMLLIRLDQVLKDENIQAEVIAVDDASSIAIHEDFMSYKVAAIKKVSVLDLRRNLGHQRAIAIGLAYTEENIACQAIVVMDGDGEDDPVDVIRLIRKCEIEGYTKIVFARRSKRSESFIFKFFYLIYKGLYRLLTGQEIRVGNFSIIPRRILCRLVAVSEIWNHYAAGVSKAKVPYTDIYSRRSTRLYGKSQMNFVQLVTHGLSAISVYGDIVGVRLLVTSCLLICLSFLSILTVIGIRLLTKLAIPGWSSYLVGLFFIIFIQGFMLSLVFIFVVLMGRNNIGFIPKRDYHYFVLSIKEILNYE</sequence>
<proteinExistence type="predicted"/>
<keyword evidence="3 9" id="KW-0808">Transferase</keyword>
<dbReference type="InterPro" id="IPR050256">
    <property type="entry name" value="Glycosyltransferase_2"/>
</dbReference>
<dbReference type="GO" id="GO:0005886">
    <property type="term" value="C:plasma membrane"/>
    <property type="evidence" value="ECO:0007669"/>
    <property type="project" value="TreeGrafter"/>
</dbReference>
<dbReference type="InterPro" id="IPR001173">
    <property type="entry name" value="Glyco_trans_2-like"/>
</dbReference>
<dbReference type="Proteomes" id="UP000003835">
    <property type="component" value="Unassembled WGS sequence"/>
</dbReference>
<gene>
    <name evidence="9" type="ORF">MC7420_3603</name>
</gene>
<evidence type="ECO:0000256" key="1">
    <source>
        <dbReference type="ARBA" id="ARBA00004141"/>
    </source>
</evidence>
<evidence type="ECO:0000256" key="4">
    <source>
        <dbReference type="ARBA" id="ARBA00022692"/>
    </source>
</evidence>
<dbReference type="PANTHER" id="PTHR48090">
    <property type="entry name" value="UNDECAPRENYL-PHOSPHATE 4-DEOXY-4-FORMAMIDO-L-ARABINOSE TRANSFERASE-RELATED"/>
    <property type="match status" value="1"/>
</dbReference>
<feature type="transmembrane region" description="Helical" evidence="7">
    <location>
        <begin position="301"/>
        <end position="327"/>
    </location>
</feature>
<keyword evidence="6 7" id="KW-0472">Membrane</keyword>
<dbReference type="HOGENOM" id="CLU_078483_0_0_3"/>
<dbReference type="STRING" id="118168.MC7420_3603"/>
<keyword evidence="4 7" id="KW-0812">Transmembrane</keyword>
<dbReference type="Gene3D" id="3.90.550.10">
    <property type="entry name" value="Spore Coat Polysaccharide Biosynthesis Protein SpsA, Chain A"/>
    <property type="match status" value="1"/>
</dbReference>
<accession>B4VZW1</accession>
<protein>
    <submittedName>
        <fullName evidence="9">Glycosyl transferase, group 2 family protein</fullName>
    </submittedName>
</protein>
<organism evidence="9 10">
    <name type="scientific">Coleofasciculus chthonoplastes PCC 7420</name>
    <dbReference type="NCBI Taxonomy" id="118168"/>
    <lineage>
        <taxon>Bacteria</taxon>
        <taxon>Bacillati</taxon>
        <taxon>Cyanobacteriota</taxon>
        <taxon>Cyanophyceae</taxon>
        <taxon>Coleofasciculales</taxon>
        <taxon>Coleofasciculaceae</taxon>
        <taxon>Coleofasciculus</taxon>
    </lineage>
</organism>
<evidence type="ECO:0000256" key="3">
    <source>
        <dbReference type="ARBA" id="ARBA00022679"/>
    </source>
</evidence>
<evidence type="ECO:0000256" key="2">
    <source>
        <dbReference type="ARBA" id="ARBA00022676"/>
    </source>
</evidence>
<dbReference type="eggNOG" id="COG0463">
    <property type="taxonomic scope" value="Bacteria"/>
</dbReference>
<keyword evidence="5 7" id="KW-1133">Transmembrane helix</keyword>
<dbReference type="PANTHER" id="PTHR48090:SF1">
    <property type="entry name" value="PROPHAGE BACTOPRENOL GLUCOSYL TRANSFERASE HOMOLOG"/>
    <property type="match status" value="1"/>
</dbReference>
<evidence type="ECO:0000313" key="10">
    <source>
        <dbReference type="Proteomes" id="UP000003835"/>
    </source>
</evidence>
<comment type="subcellular location">
    <subcellularLocation>
        <location evidence="1">Membrane</location>
        <topology evidence="1">Multi-pass membrane protein</topology>
    </subcellularLocation>
</comment>
<evidence type="ECO:0000256" key="5">
    <source>
        <dbReference type="ARBA" id="ARBA00022989"/>
    </source>
</evidence>
<evidence type="ECO:0000256" key="7">
    <source>
        <dbReference type="SAM" id="Phobius"/>
    </source>
</evidence>
<feature type="domain" description="Glycosyltransferase 2-like" evidence="8">
    <location>
        <begin position="38"/>
        <end position="174"/>
    </location>
</feature>
<evidence type="ECO:0000256" key="6">
    <source>
        <dbReference type="ARBA" id="ARBA00023136"/>
    </source>
</evidence>
<keyword evidence="2" id="KW-0328">Glycosyltransferase</keyword>
<keyword evidence="10" id="KW-1185">Reference proteome</keyword>
<evidence type="ECO:0000313" key="9">
    <source>
        <dbReference type="EMBL" id="EDX72531.1"/>
    </source>
</evidence>
<reference evidence="9 10" key="1">
    <citation type="submission" date="2008-07" db="EMBL/GenBank/DDBJ databases">
        <authorList>
            <person name="Tandeau de Marsac N."/>
            <person name="Ferriera S."/>
            <person name="Johnson J."/>
            <person name="Kravitz S."/>
            <person name="Beeson K."/>
            <person name="Sutton G."/>
            <person name="Rogers Y.-H."/>
            <person name="Friedman R."/>
            <person name="Frazier M."/>
            <person name="Venter J.C."/>
        </authorList>
    </citation>
    <scope>NUCLEOTIDE SEQUENCE [LARGE SCALE GENOMIC DNA]</scope>
    <source>
        <strain evidence="9 10">PCC 7420</strain>
    </source>
</reference>
<dbReference type="SUPFAM" id="SSF53448">
    <property type="entry name" value="Nucleotide-diphospho-sugar transferases"/>
    <property type="match status" value="1"/>
</dbReference>
<dbReference type="EMBL" id="DS989864">
    <property type="protein sequence ID" value="EDX72531.1"/>
    <property type="molecule type" value="Genomic_DNA"/>
</dbReference>
<evidence type="ECO:0000259" key="8">
    <source>
        <dbReference type="Pfam" id="PF00535"/>
    </source>
</evidence>
<dbReference type="AlphaFoldDB" id="B4VZW1"/>
<dbReference type="Pfam" id="PF00535">
    <property type="entry name" value="Glycos_transf_2"/>
    <property type="match status" value="1"/>
</dbReference>
<name>B4VZW1_9CYAN</name>